<dbReference type="OrthoDB" id="5834362at2759"/>
<evidence type="ECO:0000256" key="2">
    <source>
        <dbReference type="SAM" id="MobiDB-lite"/>
    </source>
</evidence>
<dbReference type="CTD" id="31499"/>
<evidence type="ECO:0000313" key="3">
    <source>
        <dbReference type="EMBL" id="EAT44049.1"/>
    </source>
</evidence>
<proteinExistence type="inferred from homology"/>
<comment type="similarity">
    <text evidence="1">Belongs to the lin-52 family.</text>
</comment>
<dbReference type="GO" id="GO:0070176">
    <property type="term" value="C:DRM complex"/>
    <property type="evidence" value="ECO:0007669"/>
    <property type="project" value="InterPro"/>
</dbReference>
<dbReference type="PANTHER" id="PTHR31489:SF2">
    <property type="entry name" value="PROTEIN LIN-52 HOMOLOG"/>
    <property type="match status" value="1"/>
</dbReference>
<gene>
    <name evidence="3" type="ORF">AaeL_AAEL004552</name>
</gene>
<protein>
    <submittedName>
        <fullName evidence="3">AAEL004552-PA</fullName>
    </submittedName>
</protein>
<evidence type="ECO:0000256" key="1">
    <source>
        <dbReference type="ARBA" id="ARBA00005456"/>
    </source>
</evidence>
<name>A0A1S4F891_AEDAE</name>
<dbReference type="HOGENOM" id="CLU_143062_1_1_1"/>
<dbReference type="Proteomes" id="UP000682892">
    <property type="component" value="Chromosome 1"/>
</dbReference>
<accession>A0A1S4F891</accession>
<feature type="region of interest" description="Disordered" evidence="2">
    <location>
        <begin position="1"/>
        <end position="53"/>
    </location>
</feature>
<evidence type="ECO:0000313" key="4">
    <source>
        <dbReference type="Proteomes" id="UP000682892"/>
    </source>
</evidence>
<dbReference type="PANTHER" id="PTHR31489">
    <property type="entry name" value="LIN52 FAMILY MEMBER"/>
    <property type="match status" value="1"/>
</dbReference>
<reference evidence="3" key="1">
    <citation type="submission" date="2005-10" db="EMBL/GenBank/DDBJ databases">
        <authorList>
            <person name="Loftus B.J."/>
            <person name="Nene V.M."/>
            <person name="Hannick L.I."/>
            <person name="Bidwell S."/>
            <person name="Haas B."/>
            <person name="Amedeo P."/>
            <person name="Orvis J."/>
            <person name="Wortman J.R."/>
            <person name="White O.R."/>
            <person name="Salzberg S."/>
            <person name="Shumway M."/>
            <person name="Koo H."/>
            <person name="Zhao Y."/>
            <person name="Holmes M."/>
            <person name="Miller J."/>
            <person name="Schatz M."/>
            <person name="Pop M."/>
            <person name="Pai G."/>
            <person name="Utterback T."/>
            <person name="Rogers Y.-H."/>
            <person name="Kravitz S."/>
            <person name="Fraser C.M."/>
        </authorList>
    </citation>
    <scope>NUCLEOTIDE SEQUENCE</scope>
    <source>
        <strain evidence="3">Liverpool</strain>
    </source>
</reference>
<reference evidence="3" key="3">
    <citation type="submission" date="2012-09" db="EMBL/GenBank/DDBJ databases">
        <authorList>
            <consortium name="VectorBase"/>
        </authorList>
    </citation>
    <scope>NUCLEOTIDE SEQUENCE</scope>
    <source>
        <strain evidence="3">Liverpool</strain>
    </source>
</reference>
<dbReference type="GO" id="GO:0006355">
    <property type="term" value="P:regulation of DNA-templated transcription"/>
    <property type="evidence" value="ECO:0007669"/>
    <property type="project" value="InterPro"/>
</dbReference>
<organism evidence="3 4">
    <name type="scientific">Aedes aegypti</name>
    <name type="common">Yellowfever mosquito</name>
    <name type="synonym">Culex aegypti</name>
    <dbReference type="NCBI Taxonomy" id="7159"/>
    <lineage>
        <taxon>Eukaryota</taxon>
        <taxon>Metazoa</taxon>
        <taxon>Ecdysozoa</taxon>
        <taxon>Arthropoda</taxon>
        <taxon>Hexapoda</taxon>
        <taxon>Insecta</taxon>
        <taxon>Pterygota</taxon>
        <taxon>Neoptera</taxon>
        <taxon>Endopterygota</taxon>
        <taxon>Diptera</taxon>
        <taxon>Nematocera</taxon>
        <taxon>Culicoidea</taxon>
        <taxon>Culicidae</taxon>
        <taxon>Culicinae</taxon>
        <taxon>Aedini</taxon>
        <taxon>Aedes</taxon>
        <taxon>Stegomyia</taxon>
    </lineage>
</organism>
<sequence length="121" mass="13546">MSDSDGKTTPVKIKEELDDDEPKLMSLEKLDRGSPEIWPAKGPSMNEFNTPNLNFSPPAWTKGLTQDDINSMYQLGALSSNGIIAEVKKLYDQAYQLGVQEAKEMTRGKYLNIFTSSRKKS</sequence>
<dbReference type="EMBL" id="CH477308">
    <property type="protein sequence ID" value="EAT44049.1"/>
    <property type="molecule type" value="Genomic_DNA"/>
</dbReference>
<reference evidence="3" key="2">
    <citation type="journal article" date="2007" name="Science">
        <title>Genome sequence of Aedes aegypti, a major arbovirus vector.</title>
        <authorList>
            <person name="Nene V."/>
            <person name="Wortman J.R."/>
            <person name="Lawson D."/>
            <person name="Haas B."/>
            <person name="Kodira C."/>
            <person name="Tu Z.J."/>
            <person name="Loftus B."/>
            <person name="Xi Z."/>
            <person name="Megy K."/>
            <person name="Grabherr M."/>
            <person name="Ren Q."/>
            <person name="Zdobnov E.M."/>
            <person name="Lobo N.F."/>
            <person name="Campbell K.S."/>
            <person name="Brown S.E."/>
            <person name="Bonaldo M.F."/>
            <person name="Zhu J."/>
            <person name="Sinkins S.P."/>
            <person name="Hogenkamp D.G."/>
            <person name="Amedeo P."/>
            <person name="Arensburger P."/>
            <person name="Atkinson P.W."/>
            <person name="Bidwell S."/>
            <person name="Biedler J."/>
            <person name="Birney E."/>
            <person name="Bruggner R.V."/>
            <person name="Costas J."/>
            <person name="Coy M.R."/>
            <person name="Crabtree J."/>
            <person name="Crawford M."/>
            <person name="Debruyn B."/>
            <person name="Decaprio D."/>
            <person name="Eiglmeier K."/>
            <person name="Eisenstadt E."/>
            <person name="El-Dorry H."/>
            <person name="Gelbart W.M."/>
            <person name="Gomes S.L."/>
            <person name="Hammond M."/>
            <person name="Hannick L.I."/>
            <person name="Hogan J.R."/>
            <person name="Holmes M.H."/>
            <person name="Jaffe D."/>
            <person name="Johnston J.S."/>
            <person name="Kennedy R.C."/>
            <person name="Koo H."/>
            <person name="Kravitz S."/>
            <person name="Kriventseva E.V."/>
            <person name="Kulp D."/>
            <person name="Labutti K."/>
            <person name="Lee E."/>
            <person name="Li S."/>
            <person name="Lovin D.D."/>
            <person name="Mao C."/>
            <person name="Mauceli E."/>
            <person name="Menck C.F."/>
            <person name="Miller J.R."/>
            <person name="Montgomery P."/>
            <person name="Mori A."/>
            <person name="Nascimento A.L."/>
            <person name="Naveira H.F."/>
            <person name="Nusbaum C."/>
            <person name="O'leary S."/>
            <person name="Orvis J."/>
            <person name="Pertea M."/>
            <person name="Quesneville H."/>
            <person name="Reidenbach K.R."/>
            <person name="Rogers Y.H."/>
            <person name="Roth C.W."/>
            <person name="Schneider J.R."/>
            <person name="Schatz M."/>
            <person name="Shumway M."/>
            <person name="Stanke M."/>
            <person name="Stinson E.O."/>
            <person name="Tubio J.M."/>
            <person name="Vanzee J.P."/>
            <person name="Verjovski-Almeida S."/>
            <person name="Werner D."/>
            <person name="White O."/>
            <person name="Wyder S."/>
            <person name="Zeng Q."/>
            <person name="Zhao Q."/>
            <person name="Zhao Y."/>
            <person name="Hill C.A."/>
            <person name="Raikhel A.S."/>
            <person name="Soares M.B."/>
            <person name="Knudson D.L."/>
            <person name="Lee N.H."/>
            <person name="Galagan J."/>
            <person name="Salzberg S.L."/>
            <person name="Paulsen I.T."/>
            <person name="Dimopoulos G."/>
            <person name="Collins F.H."/>
            <person name="Birren B."/>
            <person name="Fraser-Liggett C.M."/>
            <person name="Severson D.W."/>
        </authorList>
    </citation>
    <scope>NUCLEOTIDE SEQUENCE [LARGE SCALE GENOMIC DNA]</scope>
    <source>
        <strain evidence="3">Liverpool</strain>
    </source>
</reference>
<dbReference type="OMA" id="NVQNTAY"/>
<dbReference type="InterPro" id="IPR018737">
    <property type="entry name" value="DREAM_LIN52"/>
</dbReference>
<dbReference type="Pfam" id="PF10044">
    <property type="entry name" value="LIN52"/>
    <property type="match status" value="1"/>
</dbReference>
<feature type="compositionally biased region" description="Basic and acidic residues" evidence="2">
    <location>
        <begin position="22"/>
        <end position="34"/>
    </location>
</feature>
<dbReference type="AlphaFoldDB" id="A0A1S4F891"/>
<dbReference type="KEGG" id="aag:5565033"/>